<proteinExistence type="predicted"/>
<dbReference type="Pfam" id="PF14030">
    <property type="entry name" value="DUF4245"/>
    <property type="match status" value="1"/>
</dbReference>
<evidence type="ECO:0000256" key="1">
    <source>
        <dbReference type="SAM" id="MobiDB-lite"/>
    </source>
</evidence>
<protein>
    <submittedName>
        <fullName evidence="3">Uncharacterized protein DUF4245</fullName>
    </submittedName>
</protein>
<dbReference type="InterPro" id="IPR025339">
    <property type="entry name" value="DUF4245"/>
</dbReference>
<dbReference type="EMBL" id="VFMO01000001">
    <property type="protein sequence ID" value="TQJ13701.1"/>
    <property type="molecule type" value="Genomic_DNA"/>
</dbReference>
<evidence type="ECO:0000313" key="4">
    <source>
        <dbReference type="Proteomes" id="UP000320806"/>
    </source>
</evidence>
<feature type="region of interest" description="Disordered" evidence="1">
    <location>
        <begin position="1"/>
        <end position="31"/>
    </location>
</feature>
<dbReference type="AlphaFoldDB" id="A0A542EEE6"/>
<reference evidence="3 4" key="1">
    <citation type="submission" date="2019-06" db="EMBL/GenBank/DDBJ databases">
        <title>Sequencing the genomes of 1000 actinobacteria strains.</title>
        <authorList>
            <person name="Klenk H.-P."/>
        </authorList>
    </citation>
    <scope>NUCLEOTIDE SEQUENCE [LARGE SCALE GENOMIC DNA]</scope>
    <source>
        <strain evidence="3 4">DSM 19828</strain>
    </source>
</reference>
<evidence type="ECO:0000256" key="2">
    <source>
        <dbReference type="SAM" id="Phobius"/>
    </source>
</evidence>
<keyword evidence="2" id="KW-0472">Membrane</keyword>
<keyword evidence="2" id="KW-0812">Transmembrane</keyword>
<evidence type="ECO:0000313" key="3">
    <source>
        <dbReference type="EMBL" id="TQJ13701.1"/>
    </source>
</evidence>
<name>A0A542EEE6_9MICO</name>
<dbReference type="Proteomes" id="UP000320806">
    <property type="component" value="Unassembled WGS sequence"/>
</dbReference>
<feature type="compositionally biased region" description="Polar residues" evidence="1">
    <location>
        <begin position="8"/>
        <end position="23"/>
    </location>
</feature>
<keyword evidence="2" id="KW-1133">Transmembrane helix</keyword>
<organism evidence="3 4">
    <name type="scientific">Yimella lutea</name>
    <dbReference type="NCBI Taxonomy" id="587872"/>
    <lineage>
        <taxon>Bacteria</taxon>
        <taxon>Bacillati</taxon>
        <taxon>Actinomycetota</taxon>
        <taxon>Actinomycetes</taxon>
        <taxon>Micrococcales</taxon>
        <taxon>Dermacoccaceae</taxon>
        <taxon>Yimella</taxon>
    </lineage>
</organism>
<comment type="caution">
    <text evidence="3">The sequence shown here is derived from an EMBL/GenBank/DDBJ whole genome shotgun (WGS) entry which is preliminary data.</text>
</comment>
<feature type="transmembrane region" description="Helical" evidence="2">
    <location>
        <begin position="36"/>
        <end position="54"/>
    </location>
</feature>
<gene>
    <name evidence="3" type="ORF">FB459_1127</name>
</gene>
<sequence length="203" mass="22692">MDGVTVDETATQQHPQEPGTQQPAPKRRGMRGNAKSMIISMLVVMLGVIGWNALIPRVNKIDREGVDVAAIARETNISLKWQVSYPQPAPKEWIPANVRVIRFQNQPPTWQAGYDLPDSKYIAVQQTAEPTEMWVKHQTNYAEPQGTVQVDGAEWTKLYRSSNKQSSLVRKDPLNGLSTIVTGRGEWSELQKFASLLKPAKTS</sequence>
<keyword evidence="4" id="KW-1185">Reference proteome</keyword>
<accession>A0A542EEE6</accession>
<dbReference type="OrthoDB" id="5146801at2"/>